<dbReference type="GO" id="GO:0009639">
    <property type="term" value="P:response to red or far red light"/>
    <property type="evidence" value="ECO:0007669"/>
    <property type="project" value="InterPro"/>
</dbReference>
<name>A0A2S3IC57_9POAL</name>
<dbReference type="Proteomes" id="UP000243499">
    <property type="component" value="Chromosome 8"/>
</dbReference>
<evidence type="ECO:0000313" key="3">
    <source>
        <dbReference type="EMBL" id="PAN40991.1"/>
    </source>
</evidence>
<dbReference type="GO" id="GO:0009959">
    <property type="term" value="P:negative gravitropism"/>
    <property type="evidence" value="ECO:0007669"/>
    <property type="project" value="InterPro"/>
</dbReference>
<dbReference type="Pfam" id="PF24994">
    <property type="entry name" value="GIL1_IRKI_C"/>
    <property type="match status" value="1"/>
</dbReference>
<protein>
    <submittedName>
        <fullName evidence="3">Uncharacterized protein</fullName>
    </submittedName>
</protein>
<gene>
    <name evidence="3" type="ORF">PAHAL_8G007800</name>
</gene>
<reference evidence="3" key="1">
    <citation type="submission" date="2018-04" db="EMBL/GenBank/DDBJ databases">
        <title>WGS assembly of Panicum hallii.</title>
        <authorList>
            <person name="Lovell J."/>
            <person name="Jenkins J."/>
            <person name="Lowry D."/>
            <person name="Mamidi S."/>
            <person name="Sreedasyam A."/>
            <person name="Weng X."/>
            <person name="Barry K."/>
            <person name="Bonette J."/>
            <person name="Campitelli B."/>
            <person name="Daum C."/>
            <person name="Gordon S."/>
            <person name="Gould B."/>
            <person name="Lipzen A."/>
            <person name="Macqueen A."/>
            <person name="Palacio-Mejia J."/>
            <person name="Plott C."/>
            <person name="Shakirov E."/>
            <person name="Shu S."/>
            <person name="Yoshinaga Y."/>
            <person name="Zane M."/>
            <person name="Rokhsar D."/>
            <person name="Grimwood J."/>
            <person name="Schmutz J."/>
            <person name="Juenger T."/>
        </authorList>
    </citation>
    <scope>NUCLEOTIDE SEQUENCE [LARGE SCALE GENOMIC DNA]</scope>
    <source>
        <strain evidence="3">FIL2</strain>
    </source>
</reference>
<dbReference type="Gramene" id="PAN40992">
    <property type="protein sequence ID" value="PAN40992"/>
    <property type="gene ID" value="PAHAL_8G007800"/>
</dbReference>
<proteinExistence type="predicted"/>
<organism evidence="3">
    <name type="scientific">Panicum hallii</name>
    <dbReference type="NCBI Taxonomy" id="206008"/>
    <lineage>
        <taxon>Eukaryota</taxon>
        <taxon>Viridiplantae</taxon>
        <taxon>Streptophyta</taxon>
        <taxon>Embryophyta</taxon>
        <taxon>Tracheophyta</taxon>
        <taxon>Spermatophyta</taxon>
        <taxon>Magnoliopsida</taxon>
        <taxon>Liliopsida</taxon>
        <taxon>Poales</taxon>
        <taxon>Poaceae</taxon>
        <taxon>PACMAD clade</taxon>
        <taxon>Panicoideae</taxon>
        <taxon>Panicodae</taxon>
        <taxon>Paniceae</taxon>
        <taxon>Panicinae</taxon>
        <taxon>Panicum</taxon>
        <taxon>Panicum sect. Panicum</taxon>
    </lineage>
</organism>
<dbReference type="EMBL" id="CM008053">
    <property type="protein sequence ID" value="PAN40991.1"/>
    <property type="molecule type" value="Genomic_DNA"/>
</dbReference>
<dbReference type="Gramene" id="PAN40991">
    <property type="protein sequence ID" value="PAN40991"/>
    <property type="gene ID" value="PAHAL_8G007800"/>
</dbReference>
<feature type="domain" description="GIL1/IRKI C-terminal" evidence="2">
    <location>
        <begin position="359"/>
        <end position="416"/>
    </location>
</feature>
<dbReference type="InterPro" id="IPR056813">
    <property type="entry name" value="GIL1_IRKI_C"/>
</dbReference>
<dbReference type="InterPro" id="IPR006943">
    <property type="entry name" value="DUF641_pln"/>
</dbReference>
<dbReference type="PANTHER" id="PTHR31161">
    <property type="entry name" value="PROTEIN GRAVITROPIC IN THE LIGHT 1"/>
    <property type="match status" value="1"/>
</dbReference>
<accession>A0A2S3IC57</accession>
<feature type="domain" description="DUF641" evidence="1">
    <location>
        <begin position="59"/>
        <end position="160"/>
    </location>
</feature>
<dbReference type="AlphaFoldDB" id="A0A2S3IC57"/>
<sequence length="439" mass="48642">MESATPRTSTRTPTCTVPGLLVGLTKLCKLTKVCAAPALDDETKSQLGNFCGGYDQRLLLIRLFEAMGSLKSAYIKLQRAHIPYDPAKLAFADEIITSELDSVAALQRLCSSSCGIGSLVNERWSLVQELEAETRKRDSDIVLLKRELEALQRENSRLNKQIKSEKPSSVKHTDKGFVVPKEMTAVTPGALSELFKVAAASVHDFAELIATSILVPSDNCVNDAVERSWRRYSLEAHLSRTMLVGVITTTQEEEEEDKEGLKISGACFERIMRLCDPLDALMQYPSSGFSRFCRSRYLAAVPSEMEAAMFRNLDQRAFVARGGHPRTWFYRAFATMARSAWALRVAMARCLKHSHGVRMFYARRGSEYVEEFMESVAVAAPGVREGEGDVEEKLTVAFTVTPGVKVGDTAVACRVLLCHRHHQEGIHSSPMTAVVSKLI</sequence>
<dbReference type="InterPro" id="IPR040225">
    <property type="entry name" value="GIL1-like"/>
</dbReference>
<dbReference type="Pfam" id="PF04859">
    <property type="entry name" value="DUF641"/>
    <property type="match status" value="1"/>
</dbReference>
<evidence type="ECO:0000259" key="1">
    <source>
        <dbReference type="Pfam" id="PF04859"/>
    </source>
</evidence>
<evidence type="ECO:0000259" key="2">
    <source>
        <dbReference type="Pfam" id="PF24994"/>
    </source>
</evidence>
<dbReference type="EMBL" id="CM008053">
    <property type="protein sequence ID" value="PAN40992.1"/>
    <property type="molecule type" value="Genomic_DNA"/>
</dbReference>